<organism evidence="2 3">
    <name type="scientific">Streptomyces gardneri</name>
    <dbReference type="NCBI Taxonomy" id="66892"/>
    <lineage>
        <taxon>Bacteria</taxon>
        <taxon>Bacillati</taxon>
        <taxon>Actinomycetota</taxon>
        <taxon>Actinomycetes</taxon>
        <taxon>Kitasatosporales</taxon>
        <taxon>Streptomycetaceae</taxon>
        <taxon>Streptomyces</taxon>
    </lineage>
</organism>
<dbReference type="Proteomes" id="UP000315226">
    <property type="component" value="Unassembled WGS sequence"/>
</dbReference>
<sequence length="152" mass="17620">MGGKIYPTTDTSEARVEWNLELRVLVIRAKGAANLLPQSQDRRRIRARNAMDLIREWDGQTLCTDYSAATHLLIGEAMEQLGTFLQGEKEPPERDIRAVVREELERLHRNRLINRLRELEREGEEHGLDPEEIEEANQLQSELGVQHTRELD</sequence>
<accession>A0A4Y3RW06</accession>
<protein>
    <submittedName>
        <fullName evidence="2">Uncharacterized protein</fullName>
    </submittedName>
</protein>
<dbReference type="RefSeq" id="WP_141302786.1">
    <property type="nucleotide sequence ID" value="NZ_BJMN01000078.1"/>
</dbReference>
<gene>
    <name evidence="2" type="ORF">SGA01_77160</name>
</gene>
<feature type="compositionally biased region" description="Basic and acidic residues" evidence="1">
    <location>
        <begin position="119"/>
        <end position="129"/>
    </location>
</feature>
<evidence type="ECO:0000313" key="2">
    <source>
        <dbReference type="EMBL" id="GEB62111.1"/>
    </source>
</evidence>
<dbReference type="EMBL" id="BJMN01000078">
    <property type="protein sequence ID" value="GEB62111.1"/>
    <property type="molecule type" value="Genomic_DNA"/>
</dbReference>
<reference evidence="2 3" key="1">
    <citation type="submission" date="2019-06" db="EMBL/GenBank/DDBJ databases">
        <title>Whole genome shotgun sequence of Streptomyces gardneri NBRC 12865.</title>
        <authorList>
            <person name="Hosoyama A."/>
            <person name="Uohara A."/>
            <person name="Ohji S."/>
            <person name="Ichikawa N."/>
        </authorList>
    </citation>
    <scope>NUCLEOTIDE SEQUENCE [LARGE SCALE GENOMIC DNA]</scope>
    <source>
        <strain evidence="2 3">NBRC 12865</strain>
    </source>
</reference>
<feature type="region of interest" description="Disordered" evidence="1">
    <location>
        <begin position="119"/>
        <end position="152"/>
    </location>
</feature>
<evidence type="ECO:0000313" key="3">
    <source>
        <dbReference type="Proteomes" id="UP000315226"/>
    </source>
</evidence>
<evidence type="ECO:0000256" key="1">
    <source>
        <dbReference type="SAM" id="MobiDB-lite"/>
    </source>
</evidence>
<name>A0A4Y3RW06_9ACTN</name>
<dbReference type="AlphaFoldDB" id="A0A4Y3RW06"/>
<keyword evidence="3" id="KW-1185">Reference proteome</keyword>
<comment type="caution">
    <text evidence="2">The sequence shown here is derived from an EMBL/GenBank/DDBJ whole genome shotgun (WGS) entry which is preliminary data.</text>
</comment>
<proteinExistence type="predicted"/>